<name>A0A1F5N9R3_9BACT</name>
<evidence type="ECO:0000313" key="4">
    <source>
        <dbReference type="Proteomes" id="UP000177610"/>
    </source>
</evidence>
<evidence type="ECO:0000256" key="1">
    <source>
        <dbReference type="SAM" id="Phobius"/>
    </source>
</evidence>
<keyword evidence="1" id="KW-1133">Transmembrane helix</keyword>
<dbReference type="EMBL" id="MFEH01000001">
    <property type="protein sequence ID" value="OGE74379.1"/>
    <property type="molecule type" value="Genomic_DNA"/>
</dbReference>
<dbReference type="Pfam" id="PF14478">
    <property type="entry name" value="DUF4430"/>
    <property type="match status" value="1"/>
</dbReference>
<evidence type="ECO:0000259" key="2">
    <source>
        <dbReference type="Pfam" id="PF14478"/>
    </source>
</evidence>
<keyword evidence="1" id="KW-0812">Transmembrane</keyword>
<comment type="caution">
    <text evidence="3">The sequence shown here is derived from an EMBL/GenBank/DDBJ whole genome shotgun (WGS) entry which is preliminary data.</text>
</comment>
<gene>
    <name evidence="3" type="ORF">A2717_02455</name>
</gene>
<reference evidence="3 4" key="1">
    <citation type="journal article" date="2016" name="Nat. Commun.">
        <title>Thousands of microbial genomes shed light on interconnected biogeochemical processes in an aquifer system.</title>
        <authorList>
            <person name="Anantharaman K."/>
            <person name="Brown C.T."/>
            <person name="Hug L.A."/>
            <person name="Sharon I."/>
            <person name="Castelle C.J."/>
            <person name="Probst A.J."/>
            <person name="Thomas B.C."/>
            <person name="Singh A."/>
            <person name="Wilkins M.J."/>
            <person name="Karaoz U."/>
            <person name="Brodie E.L."/>
            <person name="Williams K.H."/>
            <person name="Hubbard S.S."/>
            <person name="Banfield J.F."/>
        </authorList>
    </citation>
    <scope>NUCLEOTIDE SEQUENCE [LARGE SCALE GENOMIC DNA]</scope>
</reference>
<organism evidence="3 4">
    <name type="scientific">Candidatus Doudnabacteria bacterium RIFCSPHIGHO2_01_FULL_41_86</name>
    <dbReference type="NCBI Taxonomy" id="1817821"/>
    <lineage>
        <taxon>Bacteria</taxon>
        <taxon>Candidatus Doudnaibacteriota</taxon>
    </lineage>
</organism>
<dbReference type="Proteomes" id="UP000177610">
    <property type="component" value="Unassembled WGS sequence"/>
</dbReference>
<feature type="transmembrane region" description="Helical" evidence="1">
    <location>
        <begin position="6"/>
        <end position="24"/>
    </location>
</feature>
<sequence length="124" mass="14127">MTFKRFETFIIVVIIAIVGIIYAFTQQPVKSPITESTQQKQTVSTVEYQGLDGKNAMEILKSTHQVEVKSFSFGEMVEAIDGVKPDDKHFWAMYVNGAFSQVGADQYITKNSDHIKWQIDEIKF</sequence>
<accession>A0A1F5N9R3</accession>
<feature type="domain" description="Transcobalamin-like C-terminal" evidence="2">
    <location>
        <begin position="53"/>
        <end position="119"/>
    </location>
</feature>
<dbReference type="InterPro" id="IPR027954">
    <property type="entry name" value="Transcobalamin-like_C"/>
</dbReference>
<protein>
    <recommendedName>
        <fullName evidence="2">Transcobalamin-like C-terminal domain-containing protein</fullName>
    </recommendedName>
</protein>
<proteinExistence type="predicted"/>
<dbReference type="STRING" id="1817821.A2717_02455"/>
<evidence type="ECO:0000313" key="3">
    <source>
        <dbReference type="EMBL" id="OGE74379.1"/>
    </source>
</evidence>
<dbReference type="Gene3D" id="2.170.130.30">
    <property type="match status" value="1"/>
</dbReference>
<dbReference type="AlphaFoldDB" id="A0A1F5N9R3"/>
<keyword evidence="1" id="KW-0472">Membrane</keyword>